<feature type="compositionally biased region" description="Acidic residues" evidence="1">
    <location>
        <begin position="98"/>
        <end position="108"/>
    </location>
</feature>
<dbReference type="SUPFAM" id="SSF51045">
    <property type="entry name" value="WW domain"/>
    <property type="match status" value="1"/>
</dbReference>
<organism evidence="3 4">
    <name type="scientific">Amniculicola lignicola CBS 123094</name>
    <dbReference type="NCBI Taxonomy" id="1392246"/>
    <lineage>
        <taxon>Eukaryota</taxon>
        <taxon>Fungi</taxon>
        <taxon>Dikarya</taxon>
        <taxon>Ascomycota</taxon>
        <taxon>Pezizomycotina</taxon>
        <taxon>Dothideomycetes</taxon>
        <taxon>Pleosporomycetidae</taxon>
        <taxon>Pleosporales</taxon>
        <taxon>Amniculicolaceae</taxon>
        <taxon>Amniculicola</taxon>
    </lineage>
</organism>
<dbReference type="OrthoDB" id="3944545at2759"/>
<feature type="domain" description="WW" evidence="2">
    <location>
        <begin position="4"/>
        <end position="37"/>
    </location>
</feature>
<dbReference type="PROSITE" id="PS50020">
    <property type="entry name" value="WW_DOMAIN_2"/>
    <property type="match status" value="1"/>
</dbReference>
<evidence type="ECO:0000259" key="2">
    <source>
        <dbReference type="PROSITE" id="PS50020"/>
    </source>
</evidence>
<evidence type="ECO:0000313" key="3">
    <source>
        <dbReference type="EMBL" id="KAF1994725.1"/>
    </source>
</evidence>
<dbReference type="InterPro" id="IPR001202">
    <property type="entry name" value="WW_dom"/>
</dbReference>
<feature type="region of interest" description="Disordered" evidence="1">
    <location>
        <begin position="96"/>
        <end position="119"/>
    </location>
</feature>
<gene>
    <name evidence="3" type="ORF">P154DRAFT_624479</name>
</gene>
<evidence type="ECO:0000256" key="1">
    <source>
        <dbReference type="SAM" id="MobiDB-lite"/>
    </source>
</evidence>
<accession>A0A6A5W6G7</accession>
<dbReference type="CDD" id="cd00201">
    <property type="entry name" value="WW"/>
    <property type="match status" value="1"/>
</dbReference>
<keyword evidence="4" id="KW-1185">Reference proteome</keyword>
<proteinExistence type="predicted"/>
<dbReference type="Gene3D" id="2.20.70.10">
    <property type="match status" value="1"/>
</dbReference>
<dbReference type="SMART" id="SM00456">
    <property type="entry name" value="WW"/>
    <property type="match status" value="1"/>
</dbReference>
<dbReference type="AlphaFoldDB" id="A0A6A5W6G7"/>
<name>A0A6A5W6G7_9PLEO</name>
<feature type="region of interest" description="Disordered" evidence="1">
    <location>
        <begin position="30"/>
        <end position="53"/>
    </location>
</feature>
<feature type="compositionally biased region" description="Polar residues" evidence="1">
    <location>
        <begin position="30"/>
        <end position="41"/>
    </location>
</feature>
<dbReference type="Proteomes" id="UP000799779">
    <property type="component" value="Unassembled WGS sequence"/>
</dbReference>
<dbReference type="InterPro" id="IPR036020">
    <property type="entry name" value="WW_dom_sf"/>
</dbReference>
<dbReference type="EMBL" id="ML977652">
    <property type="protein sequence ID" value="KAF1994725.1"/>
    <property type="molecule type" value="Genomic_DNA"/>
</dbReference>
<reference evidence="3" key="1">
    <citation type="journal article" date="2020" name="Stud. Mycol.">
        <title>101 Dothideomycetes genomes: a test case for predicting lifestyles and emergence of pathogens.</title>
        <authorList>
            <person name="Haridas S."/>
            <person name="Albert R."/>
            <person name="Binder M."/>
            <person name="Bloem J."/>
            <person name="Labutti K."/>
            <person name="Salamov A."/>
            <person name="Andreopoulos B."/>
            <person name="Baker S."/>
            <person name="Barry K."/>
            <person name="Bills G."/>
            <person name="Bluhm B."/>
            <person name="Cannon C."/>
            <person name="Castanera R."/>
            <person name="Culley D."/>
            <person name="Daum C."/>
            <person name="Ezra D."/>
            <person name="Gonzalez J."/>
            <person name="Henrissat B."/>
            <person name="Kuo A."/>
            <person name="Liang C."/>
            <person name="Lipzen A."/>
            <person name="Lutzoni F."/>
            <person name="Magnuson J."/>
            <person name="Mondo S."/>
            <person name="Nolan M."/>
            <person name="Ohm R."/>
            <person name="Pangilinan J."/>
            <person name="Park H.-J."/>
            <person name="Ramirez L."/>
            <person name="Alfaro M."/>
            <person name="Sun H."/>
            <person name="Tritt A."/>
            <person name="Yoshinaga Y."/>
            <person name="Zwiers L.-H."/>
            <person name="Turgeon B."/>
            <person name="Goodwin S."/>
            <person name="Spatafora J."/>
            <person name="Crous P."/>
            <person name="Grigoriev I."/>
        </authorList>
    </citation>
    <scope>NUCLEOTIDE SEQUENCE</scope>
    <source>
        <strain evidence="3">CBS 123094</strain>
    </source>
</reference>
<dbReference type="PROSITE" id="PS01159">
    <property type="entry name" value="WW_DOMAIN_1"/>
    <property type="match status" value="1"/>
</dbReference>
<protein>
    <recommendedName>
        <fullName evidence="2">WW domain-containing protein</fullName>
    </recommendedName>
</protein>
<dbReference type="Pfam" id="PF00397">
    <property type="entry name" value="WW"/>
    <property type="match status" value="1"/>
</dbReference>
<sequence length="252" mass="28318">MATTSFASNWIVLKDGQGKPFYFNTVTQKTQWEPPSEQPSAHYNAPPSYETETKDGHLIHLTHNAQRWEDEWMEMHGEHGDPRDASGECANAVFGQLDDYDPNSDDEGFSVGRSDNEEEEGLHGEKRFLHLLQCCGADRPRKKKASLVVAASGKYLTIHDYIVAVHPWLLRLRDDTLAASGDIMDNKPLPADTKLVVWGGPAEVSILEDEEWRNMKAKRPPMKESKLGAASNSLPSITRRTEVLASTLEQYR</sequence>
<evidence type="ECO:0000313" key="4">
    <source>
        <dbReference type="Proteomes" id="UP000799779"/>
    </source>
</evidence>